<dbReference type="GO" id="GO:1990169">
    <property type="term" value="P:stress response to copper ion"/>
    <property type="evidence" value="ECO:0007669"/>
    <property type="project" value="TreeGrafter"/>
</dbReference>
<dbReference type="PROSITE" id="PS50151">
    <property type="entry name" value="UVR"/>
    <property type="match status" value="1"/>
</dbReference>
<name>A0A9D1DE56_9FIRM</name>
<dbReference type="PANTHER" id="PTHR38430">
    <property type="entry name" value="PROTEIN-ARGININE KINASE ACTIVATOR PROTEIN"/>
    <property type="match status" value="1"/>
</dbReference>
<proteinExistence type="predicted"/>
<dbReference type="GO" id="GO:0046870">
    <property type="term" value="F:cadmium ion binding"/>
    <property type="evidence" value="ECO:0007669"/>
    <property type="project" value="TreeGrafter"/>
</dbReference>
<evidence type="ECO:0000313" key="4">
    <source>
        <dbReference type="Proteomes" id="UP000886749"/>
    </source>
</evidence>
<dbReference type="AlphaFoldDB" id="A0A9D1DE56"/>
<keyword evidence="1" id="KW-0175">Coiled coil</keyword>
<gene>
    <name evidence="3" type="ORF">IAB36_05435</name>
</gene>
<evidence type="ECO:0000256" key="1">
    <source>
        <dbReference type="SAM" id="Coils"/>
    </source>
</evidence>
<dbReference type="InterPro" id="IPR036876">
    <property type="entry name" value="UVR_dom_sf"/>
</dbReference>
<dbReference type="GO" id="GO:0005507">
    <property type="term" value="F:copper ion binding"/>
    <property type="evidence" value="ECO:0007669"/>
    <property type="project" value="TreeGrafter"/>
</dbReference>
<organism evidence="3 4">
    <name type="scientific">Candidatus Egerieicola pullicola</name>
    <dbReference type="NCBI Taxonomy" id="2840775"/>
    <lineage>
        <taxon>Bacteria</taxon>
        <taxon>Bacillati</taxon>
        <taxon>Bacillota</taxon>
        <taxon>Clostridia</taxon>
        <taxon>Eubacteriales</taxon>
        <taxon>Oscillospiraceae</taxon>
        <taxon>Oscillospiraceae incertae sedis</taxon>
        <taxon>Candidatus Egerieicola</taxon>
    </lineage>
</organism>
<dbReference type="GO" id="GO:0050897">
    <property type="term" value="F:cobalt ion binding"/>
    <property type="evidence" value="ECO:0007669"/>
    <property type="project" value="TreeGrafter"/>
</dbReference>
<dbReference type="SUPFAM" id="SSF46600">
    <property type="entry name" value="C-terminal UvrC-binding domain of UvrB"/>
    <property type="match status" value="1"/>
</dbReference>
<dbReference type="PANTHER" id="PTHR38430:SF1">
    <property type="entry name" value="PROTEIN-ARGININE KINASE ACTIVATOR PROTEIN"/>
    <property type="match status" value="1"/>
</dbReference>
<evidence type="ECO:0000259" key="2">
    <source>
        <dbReference type="PROSITE" id="PS50151"/>
    </source>
</evidence>
<protein>
    <submittedName>
        <fullName evidence="3">UvrB/UvrC motif-containing protein</fullName>
    </submittedName>
</protein>
<sequence length="170" mass="18696">MKCERCGKREATSVFTQTVNGTSKTVHLCSQCAQEQMMSGWFHDFGLGNFMGLSHNSYAPHAEKRCPNCGTSLEEIRQTGLVGCAKCYETFAPELSGTIERIHGASAHVGKIPSTSRTAVQLEGRISELKTRMAKAVADQNFEQAAALRDQIRDLEAQNNQDQQGKEKAE</sequence>
<dbReference type="InterPro" id="IPR025542">
    <property type="entry name" value="YacH"/>
</dbReference>
<reference evidence="3" key="2">
    <citation type="journal article" date="2021" name="PeerJ">
        <title>Extensive microbial diversity within the chicken gut microbiome revealed by metagenomics and culture.</title>
        <authorList>
            <person name="Gilroy R."/>
            <person name="Ravi A."/>
            <person name="Getino M."/>
            <person name="Pursley I."/>
            <person name="Horton D.L."/>
            <person name="Alikhan N.F."/>
            <person name="Baker D."/>
            <person name="Gharbi K."/>
            <person name="Hall N."/>
            <person name="Watson M."/>
            <person name="Adriaenssens E.M."/>
            <person name="Foster-Nyarko E."/>
            <person name="Jarju S."/>
            <person name="Secka A."/>
            <person name="Antonio M."/>
            <person name="Oren A."/>
            <person name="Chaudhuri R.R."/>
            <person name="La Ragione R."/>
            <person name="Hildebrand F."/>
            <person name="Pallen M.J."/>
        </authorList>
    </citation>
    <scope>NUCLEOTIDE SEQUENCE</scope>
    <source>
        <strain evidence="3">CHK184-25365</strain>
    </source>
</reference>
<comment type="caution">
    <text evidence="3">The sequence shown here is derived from an EMBL/GenBank/DDBJ whole genome shotgun (WGS) entry which is preliminary data.</text>
</comment>
<dbReference type="Gene3D" id="4.10.860.10">
    <property type="entry name" value="UVR domain"/>
    <property type="match status" value="1"/>
</dbReference>
<reference evidence="3" key="1">
    <citation type="submission" date="2020-10" db="EMBL/GenBank/DDBJ databases">
        <authorList>
            <person name="Gilroy R."/>
        </authorList>
    </citation>
    <scope>NUCLEOTIDE SEQUENCE</scope>
    <source>
        <strain evidence="3">CHK184-25365</strain>
    </source>
</reference>
<dbReference type="InterPro" id="IPR001943">
    <property type="entry name" value="UVR_dom"/>
</dbReference>
<dbReference type="EMBL" id="DVGY01000119">
    <property type="protein sequence ID" value="HIR41250.1"/>
    <property type="molecule type" value="Genomic_DNA"/>
</dbReference>
<accession>A0A9D1DE56</accession>
<dbReference type="PIRSF" id="PIRSF015034">
    <property type="entry name" value="YacH"/>
    <property type="match status" value="1"/>
</dbReference>
<feature type="coiled-coil region" evidence="1">
    <location>
        <begin position="119"/>
        <end position="165"/>
    </location>
</feature>
<feature type="domain" description="UVR" evidence="2">
    <location>
        <begin position="123"/>
        <end position="158"/>
    </location>
</feature>
<dbReference type="GO" id="GO:0008270">
    <property type="term" value="F:zinc ion binding"/>
    <property type="evidence" value="ECO:0007669"/>
    <property type="project" value="TreeGrafter"/>
</dbReference>
<dbReference type="GO" id="GO:1990170">
    <property type="term" value="P:stress response to cadmium ion"/>
    <property type="evidence" value="ECO:0007669"/>
    <property type="project" value="TreeGrafter"/>
</dbReference>
<dbReference type="Pfam" id="PF02151">
    <property type="entry name" value="UVR"/>
    <property type="match status" value="1"/>
</dbReference>
<dbReference type="Proteomes" id="UP000886749">
    <property type="component" value="Unassembled WGS sequence"/>
</dbReference>
<evidence type="ECO:0000313" key="3">
    <source>
        <dbReference type="EMBL" id="HIR41250.1"/>
    </source>
</evidence>